<dbReference type="Proteomes" id="UP001201701">
    <property type="component" value="Unassembled WGS sequence"/>
</dbReference>
<comment type="caution">
    <text evidence="5">The sequence shown here is derived from an EMBL/GenBank/DDBJ whole genome shotgun (WGS) entry which is preliminary data.</text>
</comment>
<dbReference type="InterPro" id="IPR013328">
    <property type="entry name" value="6PGD_dom2"/>
</dbReference>
<dbReference type="InterPro" id="IPR006108">
    <property type="entry name" value="3HC_DH_C"/>
</dbReference>
<dbReference type="InterPro" id="IPR036291">
    <property type="entry name" value="NAD(P)-bd_dom_sf"/>
</dbReference>
<organism evidence="5 6">
    <name type="scientific">Mesorhizobium retamae</name>
    <dbReference type="NCBI Taxonomy" id="2912854"/>
    <lineage>
        <taxon>Bacteria</taxon>
        <taxon>Pseudomonadati</taxon>
        <taxon>Pseudomonadota</taxon>
        <taxon>Alphaproteobacteria</taxon>
        <taxon>Hyphomicrobiales</taxon>
        <taxon>Phyllobacteriaceae</taxon>
        <taxon>Mesorhizobium</taxon>
    </lineage>
</organism>
<reference evidence="5 6" key="1">
    <citation type="submission" date="2022-02" db="EMBL/GenBank/DDBJ databases">
        <title>Draft genome sequence of Mezorhizobium retamae strain IRAMC:0171 isolated from Retama raetam nodules.</title>
        <authorList>
            <person name="Bengaied R."/>
            <person name="Sbissi I."/>
            <person name="Huber K."/>
            <person name="Ghodbane F."/>
            <person name="Nouioui I."/>
            <person name="Tarhouni M."/>
            <person name="Gtari M."/>
        </authorList>
    </citation>
    <scope>NUCLEOTIDE SEQUENCE [LARGE SCALE GENOMIC DNA]</scope>
    <source>
        <strain evidence="5 6">IRAMC:0171</strain>
    </source>
</reference>
<dbReference type="InterPro" id="IPR008927">
    <property type="entry name" value="6-PGluconate_DH-like_C_sf"/>
</dbReference>
<gene>
    <name evidence="5" type="ORF">L4923_01655</name>
</gene>
<feature type="domain" description="3-hydroxyacyl-CoA dehydrogenase NAD binding" evidence="4">
    <location>
        <begin position="13"/>
        <end position="188"/>
    </location>
</feature>
<sequence>MKAGTFRSETIETVAVVGTGLIGSAWVAFFLRSGLKVRAHDPQPGAEMRMRKTVDDALRDLSQLKPVAGVCVDNLFFFERLEDALVACDYVQENAPEQLSLKQDLLAAIDAVAAPDVVIGSSTSSFMASDLQRRCRHAERVLVAHPFNPPHLVPLVELVKGEATAQAAQDAAYEFMERIGKVPIKVAREAPGHVANRMTAALWREAVHIVAEGIASVADVDRAIRSGPGLRWAIDGPHMLYHLGGGEGGIASYLKHLGPAQEARWASLGSPQLDAETCDALVAGIEDEAAGKSIEELAVRRDRLLIALLRTLESAA</sequence>
<dbReference type="EMBL" id="JAKREW010000001">
    <property type="protein sequence ID" value="MCG7503718.1"/>
    <property type="molecule type" value="Genomic_DNA"/>
</dbReference>
<feature type="transmembrane region" description="Helical" evidence="2">
    <location>
        <begin position="13"/>
        <end position="31"/>
    </location>
</feature>
<protein>
    <submittedName>
        <fullName evidence="5">3-hydroxyacyl-CoA dehydrogenase NAD-binding domain-containing protein</fullName>
    </submittedName>
</protein>
<evidence type="ECO:0000259" key="3">
    <source>
        <dbReference type="Pfam" id="PF00725"/>
    </source>
</evidence>
<evidence type="ECO:0000256" key="1">
    <source>
        <dbReference type="ARBA" id="ARBA00023002"/>
    </source>
</evidence>
<dbReference type="Pfam" id="PF02737">
    <property type="entry name" value="3HCDH_N"/>
    <property type="match status" value="1"/>
</dbReference>
<feature type="domain" description="3-hydroxyacyl-CoA dehydrogenase C-terminal" evidence="3">
    <location>
        <begin position="192"/>
        <end position="259"/>
    </location>
</feature>
<accession>A0ABS9Q8H8</accession>
<evidence type="ECO:0000313" key="6">
    <source>
        <dbReference type="Proteomes" id="UP001201701"/>
    </source>
</evidence>
<dbReference type="SUPFAM" id="SSF48179">
    <property type="entry name" value="6-phosphogluconate dehydrogenase C-terminal domain-like"/>
    <property type="match status" value="1"/>
</dbReference>
<keyword evidence="1" id="KW-0560">Oxidoreductase</keyword>
<proteinExistence type="predicted"/>
<keyword evidence="2" id="KW-1133">Transmembrane helix</keyword>
<dbReference type="Gene3D" id="1.10.1040.10">
    <property type="entry name" value="N-(1-d-carboxylethyl)-l-norvaline Dehydrogenase, domain 2"/>
    <property type="match status" value="1"/>
</dbReference>
<dbReference type="PANTHER" id="PTHR48075">
    <property type="entry name" value="3-HYDROXYACYL-COA DEHYDROGENASE FAMILY PROTEIN"/>
    <property type="match status" value="1"/>
</dbReference>
<keyword evidence="2" id="KW-0812">Transmembrane</keyword>
<dbReference type="Gene3D" id="3.40.50.720">
    <property type="entry name" value="NAD(P)-binding Rossmann-like Domain"/>
    <property type="match status" value="1"/>
</dbReference>
<name>A0ABS9Q8H8_9HYPH</name>
<evidence type="ECO:0000256" key="2">
    <source>
        <dbReference type="SAM" id="Phobius"/>
    </source>
</evidence>
<evidence type="ECO:0000259" key="4">
    <source>
        <dbReference type="Pfam" id="PF02737"/>
    </source>
</evidence>
<dbReference type="InterPro" id="IPR006176">
    <property type="entry name" value="3-OHacyl-CoA_DH_NAD-bd"/>
</dbReference>
<keyword evidence="6" id="KW-1185">Reference proteome</keyword>
<evidence type="ECO:0000313" key="5">
    <source>
        <dbReference type="EMBL" id="MCG7503718.1"/>
    </source>
</evidence>
<dbReference type="InterPro" id="IPR022694">
    <property type="entry name" value="3-OHacyl-CoA_DH"/>
</dbReference>
<keyword evidence="2" id="KW-0472">Membrane</keyword>
<dbReference type="SUPFAM" id="SSF51735">
    <property type="entry name" value="NAD(P)-binding Rossmann-fold domains"/>
    <property type="match status" value="1"/>
</dbReference>
<dbReference type="PANTHER" id="PTHR48075:SF5">
    <property type="entry name" value="3-HYDROXYBUTYRYL-COA DEHYDROGENASE"/>
    <property type="match status" value="1"/>
</dbReference>
<dbReference type="PIRSF" id="PIRSF000105">
    <property type="entry name" value="HCDH"/>
    <property type="match status" value="1"/>
</dbReference>
<dbReference type="Pfam" id="PF00725">
    <property type="entry name" value="3HCDH"/>
    <property type="match status" value="1"/>
</dbReference>